<name>A0ABN6VA39_9HYPH</name>
<keyword evidence="2" id="KW-0436">Ligase</keyword>
<feature type="transmembrane region" description="Helical" evidence="6">
    <location>
        <begin position="289"/>
        <end position="310"/>
    </location>
</feature>
<feature type="transmembrane region" description="Helical" evidence="6">
    <location>
        <begin position="875"/>
        <end position="895"/>
    </location>
</feature>
<evidence type="ECO:0000313" key="9">
    <source>
        <dbReference type="Proteomes" id="UP001317629"/>
    </source>
</evidence>
<dbReference type="InterPro" id="IPR000873">
    <property type="entry name" value="AMP-dep_synth/lig_dom"/>
</dbReference>
<dbReference type="SMART" id="SM00563">
    <property type="entry name" value="PlsC"/>
    <property type="match status" value="1"/>
</dbReference>
<dbReference type="SUPFAM" id="SSF56801">
    <property type="entry name" value="Acetyl-CoA synthetase-like"/>
    <property type="match status" value="1"/>
</dbReference>
<feature type="transmembrane region" description="Helical" evidence="6">
    <location>
        <begin position="46"/>
        <end position="67"/>
    </location>
</feature>
<evidence type="ECO:0000256" key="1">
    <source>
        <dbReference type="ARBA" id="ARBA00006432"/>
    </source>
</evidence>
<dbReference type="Gene3D" id="3.40.50.12780">
    <property type="entry name" value="N-terminal domain of ligase-like"/>
    <property type="match status" value="1"/>
</dbReference>
<feature type="transmembrane region" description="Helical" evidence="6">
    <location>
        <begin position="340"/>
        <end position="358"/>
    </location>
</feature>
<evidence type="ECO:0000256" key="6">
    <source>
        <dbReference type="SAM" id="Phobius"/>
    </source>
</evidence>
<protein>
    <submittedName>
        <fullName evidence="8">Acyl-[ACP]--phospholipid O-acyltransferase</fullName>
    </submittedName>
</protein>
<dbReference type="Gene3D" id="1.20.1250.20">
    <property type="entry name" value="MFS general substrate transporter like domains"/>
    <property type="match status" value="1"/>
</dbReference>
<dbReference type="Gene3D" id="3.30.300.30">
    <property type="match status" value="1"/>
</dbReference>
<proteinExistence type="inferred from homology"/>
<dbReference type="InterPro" id="IPR002123">
    <property type="entry name" value="Plipid/glycerol_acylTrfase"/>
</dbReference>
<evidence type="ECO:0000259" key="7">
    <source>
        <dbReference type="SMART" id="SM00563"/>
    </source>
</evidence>
<dbReference type="SUPFAM" id="SSF103473">
    <property type="entry name" value="MFS general substrate transporter"/>
    <property type="match status" value="1"/>
</dbReference>
<feature type="transmembrane region" description="Helical" evidence="6">
    <location>
        <begin position="370"/>
        <end position="392"/>
    </location>
</feature>
<dbReference type="CDD" id="cd06173">
    <property type="entry name" value="MFS_MefA_like"/>
    <property type="match status" value="1"/>
</dbReference>
<dbReference type="Pfam" id="PF07690">
    <property type="entry name" value="MFS_1"/>
    <property type="match status" value="1"/>
</dbReference>
<dbReference type="Pfam" id="PF00501">
    <property type="entry name" value="AMP-binding"/>
    <property type="match status" value="1"/>
</dbReference>
<dbReference type="SUPFAM" id="SSF69593">
    <property type="entry name" value="Glycerol-3-phosphate (1)-acyltransferase"/>
    <property type="match status" value="1"/>
</dbReference>
<dbReference type="RefSeq" id="WP_281929776.1">
    <property type="nucleotide sequence ID" value="NZ_AP027142.1"/>
</dbReference>
<feature type="transmembrane region" description="Helical" evidence="6">
    <location>
        <begin position="398"/>
        <end position="421"/>
    </location>
</feature>
<evidence type="ECO:0000313" key="8">
    <source>
        <dbReference type="EMBL" id="BDV32633.1"/>
    </source>
</evidence>
<dbReference type="InterPro" id="IPR036259">
    <property type="entry name" value="MFS_trans_sf"/>
</dbReference>
<feature type="transmembrane region" description="Helical" evidence="6">
    <location>
        <begin position="834"/>
        <end position="855"/>
    </location>
</feature>
<dbReference type="PANTHER" id="PTHR43201:SF5">
    <property type="entry name" value="MEDIUM-CHAIN ACYL-COA LIGASE ACSF2, MITOCHONDRIAL"/>
    <property type="match status" value="1"/>
</dbReference>
<evidence type="ECO:0000256" key="2">
    <source>
        <dbReference type="ARBA" id="ARBA00022598"/>
    </source>
</evidence>
<feature type="transmembrane region" description="Helical" evidence="6">
    <location>
        <begin position="169"/>
        <end position="193"/>
    </location>
</feature>
<sequence>MSQSLLATRRFAPLFWRQFFAAFNDNFLKNALVLMILAQIGGEKGASLVTLAGAIFIAPFFLLSGIAGEMADKFDKATIARRLSLAEIGVAGLSAAGFYFSDVTTLFVALALFGVTGALFGPVKYGILPDHLTREELPAGNALVESATFLAILAGTIAGGLAMQAHDEVYGALAFVGGVMAVALASYAAAWFIPSTQSAAADLKIDANIFRSTFKLMKALRAAPSLRRLTTVTSLFWLYGSIAMSLMPPLVTHSLHGAESVVTLHLTIFAVAIGAGSGLAAFLLKGRIVLLPAAIGAALVAIASFDLGAAEISRVATESPTLAIADYFNQPGALRASLDLALLALAGGLMIVPSFAAIQAQSPADQRARTVAAVNVHNAAYMAAGGAGVAFLQAQGVTLAQLFLGMGAVALLSAIWIRYAVVKNPILDLLSIIFRSFYRLEVKGLDNLERAGANAIIALNHVSFLDAAAILSVLPKDPVFAIDHGISQRWWVKPFLKFTRAIPLDPTKPLGTRTLINAVKAGESLVIFPEGRLTVTGSLMKVYDGAGLIAEKSGAMIVPVKIDGPEATIFSRLTRDQARRRFFPKFTLTMQEPVRLTVDEELKGKARRMAAGAALYQIMSDMIFRTTKQDETIFEAVVRAGDKHGFSRVALEDPLTGALTYKRILIGARVLGEKIAKIDTAGDCVGIMLPNANAAGVTFLAVTSAGRVPAMINFTAGAANILSGCEAAGVKTILTSRAFIEKARLDKLAAALEEKVALVYLEDMRAGVSSFDKLTALLRFKKPVVARKAGDMAAVLFTSGSEGAPKGVALSHANMLANAAQAAARIDFGRQDKVFNVLPVFHCFGLTIGFMLPLISGVPVYFYPSPLHYRIVPELIYGTNATIFFGTDTFLAGYARSAHAYDFRSIRYVVAGAEPVKQSTRDIWCENFGIRILEGYGVTETAPVLALNTPMFNKFGTVGRIMPGVDVKLEPVPGVEEGGRLLVRGPNVMMGYLMADKPGVLQAPEGGWHDTGDIVTIDAQGFVTIKGRAKRFAKIGGEMVSLAAIEQLAGELWPKALSAAATEIDPRKGERIVLVTQQKDATRADFAAYAKSKEASDLSIPAEVMLVEHVPLLGSGKLDFAAVTKMVRDRNRYLGGGPRLPNGVLGRIDGNVAVVG</sequence>
<dbReference type="InterPro" id="IPR042099">
    <property type="entry name" value="ANL_N_sf"/>
</dbReference>
<dbReference type="CDD" id="cd07989">
    <property type="entry name" value="LPLAT_AGPAT-like"/>
    <property type="match status" value="1"/>
</dbReference>
<evidence type="ECO:0000256" key="4">
    <source>
        <dbReference type="ARBA" id="ARBA00022989"/>
    </source>
</evidence>
<dbReference type="InterPro" id="IPR011701">
    <property type="entry name" value="MFS"/>
</dbReference>
<evidence type="ECO:0000256" key="5">
    <source>
        <dbReference type="ARBA" id="ARBA00023136"/>
    </source>
</evidence>
<dbReference type="InterPro" id="IPR020845">
    <property type="entry name" value="AMP-binding_CS"/>
</dbReference>
<reference evidence="8 9" key="1">
    <citation type="journal article" date="2023" name="Int. J. Syst. Evol. Microbiol.">
        <title>Methylocystis iwaonis sp. nov., a type II methane-oxidizing bacterium from surface soil of a rice paddy field in Japan, and emended description of the genus Methylocystis (ex Whittenbury et al. 1970) Bowman et al. 1993.</title>
        <authorList>
            <person name="Kaise H."/>
            <person name="Sawadogo J.B."/>
            <person name="Alam M.S."/>
            <person name="Ueno C."/>
            <person name="Dianou D."/>
            <person name="Shinjo R."/>
            <person name="Asakawa S."/>
        </authorList>
    </citation>
    <scope>NUCLEOTIDE SEQUENCE [LARGE SCALE GENOMIC DNA]</scope>
    <source>
        <strain evidence="8 9">SS37A-Re</strain>
    </source>
</reference>
<dbReference type="PROSITE" id="PS00455">
    <property type="entry name" value="AMP_BINDING"/>
    <property type="match status" value="1"/>
</dbReference>
<feature type="transmembrane region" description="Helical" evidence="6">
    <location>
        <begin position="139"/>
        <end position="163"/>
    </location>
</feature>
<evidence type="ECO:0000256" key="3">
    <source>
        <dbReference type="ARBA" id="ARBA00022692"/>
    </source>
</evidence>
<keyword evidence="4 6" id="KW-1133">Transmembrane helix</keyword>
<dbReference type="Pfam" id="PF01553">
    <property type="entry name" value="Acyltransferase"/>
    <property type="match status" value="1"/>
</dbReference>
<dbReference type="EMBL" id="AP027142">
    <property type="protein sequence ID" value="BDV32633.1"/>
    <property type="molecule type" value="Genomic_DNA"/>
</dbReference>
<organism evidence="8 9">
    <name type="scientific">Methylocystis iwaonis</name>
    <dbReference type="NCBI Taxonomy" id="2885079"/>
    <lineage>
        <taxon>Bacteria</taxon>
        <taxon>Pseudomonadati</taxon>
        <taxon>Pseudomonadota</taxon>
        <taxon>Alphaproteobacteria</taxon>
        <taxon>Hyphomicrobiales</taxon>
        <taxon>Methylocystaceae</taxon>
        <taxon>Methylocystis</taxon>
    </lineage>
</organism>
<dbReference type="Proteomes" id="UP001317629">
    <property type="component" value="Chromosome"/>
</dbReference>
<comment type="similarity">
    <text evidence="1">Belongs to the ATP-dependent AMP-binding enzyme family.</text>
</comment>
<accession>A0ABN6VA39</accession>
<keyword evidence="3 6" id="KW-0812">Transmembrane</keyword>
<feature type="transmembrane region" description="Helical" evidence="6">
    <location>
        <begin position="229"/>
        <end position="250"/>
    </location>
</feature>
<dbReference type="InterPro" id="IPR045851">
    <property type="entry name" value="AMP-bd_C_sf"/>
</dbReference>
<keyword evidence="5 6" id="KW-0472">Membrane</keyword>
<feature type="domain" description="Phospholipid/glycerol acyltransferase" evidence="7">
    <location>
        <begin position="455"/>
        <end position="565"/>
    </location>
</feature>
<feature type="transmembrane region" description="Helical" evidence="6">
    <location>
        <begin position="262"/>
        <end position="284"/>
    </location>
</feature>
<dbReference type="PANTHER" id="PTHR43201">
    <property type="entry name" value="ACYL-COA SYNTHETASE"/>
    <property type="match status" value="1"/>
</dbReference>
<gene>
    <name evidence="8" type="ORF">SS37A_01620</name>
</gene>
<feature type="transmembrane region" description="Helical" evidence="6">
    <location>
        <begin position="106"/>
        <end position="127"/>
    </location>
</feature>
<keyword evidence="9" id="KW-1185">Reference proteome</keyword>
<dbReference type="NCBIfam" id="NF005291">
    <property type="entry name" value="PRK06814.1"/>
    <property type="match status" value="1"/>
</dbReference>